<dbReference type="EMBL" id="AP027079">
    <property type="protein sequence ID" value="BDU70520.1"/>
    <property type="molecule type" value="Genomic_DNA"/>
</dbReference>
<feature type="domain" description="Pyridoxamine 5'-phosphate oxidase N-terminal" evidence="1">
    <location>
        <begin position="7"/>
        <end position="136"/>
    </location>
</feature>
<dbReference type="PANTHER" id="PTHR13343:SF17">
    <property type="entry name" value="CELLULAR REPRESSOR OF E1A-STIMULATED GENES, ISOFORM A"/>
    <property type="match status" value="1"/>
</dbReference>
<dbReference type="Pfam" id="PF01243">
    <property type="entry name" value="PNPOx_N"/>
    <property type="match status" value="1"/>
</dbReference>
<organism evidence="2 3">
    <name type="scientific">Geothrix oryzae</name>
    <dbReference type="NCBI Taxonomy" id="2927975"/>
    <lineage>
        <taxon>Bacteria</taxon>
        <taxon>Pseudomonadati</taxon>
        <taxon>Acidobacteriota</taxon>
        <taxon>Holophagae</taxon>
        <taxon>Holophagales</taxon>
        <taxon>Holophagaceae</taxon>
        <taxon>Geothrix</taxon>
    </lineage>
</organism>
<name>A0ABN6V9R5_9BACT</name>
<dbReference type="PANTHER" id="PTHR13343">
    <property type="entry name" value="CREG1 PROTEIN"/>
    <property type="match status" value="1"/>
</dbReference>
<dbReference type="InterPro" id="IPR011576">
    <property type="entry name" value="Pyridox_Oxase_N"/>
</dbReference>
<gene>
    <name evidence="2" type="ORF">GETHOR_26210</name>
</gene>
<dbReference type="InterPro" id="IPR014419">
    <property type="entry name" value="HutZ"/>
</dbReference>
<dbReference type="PIRSF" id="PIRSF004633">
    <property type="entry name" value="UCP_PLP_oxd"/>
    <property type="match status" value="1"/>
</dbReference>
<accession>A0ABN6V9R5</accession>
<dbReference type="InterPro" id="IPR012349">
    <property type="entry name" value="Split_barrel_FMN-bd"/>
</dbReference>
<dbReference type="SUPFAM" id="SSF50475">
    <property type="entry name" value="FMN-binding split barrel"/>
    <property type="match status" value="1"/>
</dbReference>
<dbReference type="Gene3D" id="2.30.110.10">
    <property type="entry name" value="Electron Transport, Fmn-binding Protein, Chain A"/>
    <property type="match status" value="1"/>
</dbReference>
<dbReference type="Proteomes" id="UP001242010">
    <property type="component" value="Chromosome"/>
</dbReference>
<proteinExistence type="predicted"/>
<dbReference type="RefSeq" id="WP_286354239.1">
    <property type="nucleotide sequence ID" value="NZ_AP027079.1"/>
</dbReference>
<reference evidence="3" key="1">
    <citation type="journal article" date="2023" name="Int. J. Syst. Evol. Microbiol.">
        <title>Mesoterricola silvestris gen. nov., sp. nov., Mesoterricola sediminis sp. nov., Geothrix oryzae sp. nov., Geothrix edaphica sp. nov., Geothrix rubra sp. nov., and Geothrix limicola sp. nov., six novel members of Acidobacteriota isolated from soils.</title>
        <authorList>
            <person name="Itoh H."/>
            <person name="Sugisawa Y."/>
            <person name="Mise K."/>
            <person name="Xu Z."/>
            <person name="Kuniyasu M."/>
            <person name="Ushijima N."/>
            <person name="Kawano K."/>
            <person name="Kobayashi E."/>
            <person name="Shiratori Y."/>
            <person name="Masuda Y."/>
            <person name="Senoo K."/>
        </authorList>
    </citation>
    <scope>NUCLEOTIDE SEQUENCE [LARGE SCALE GENOMIC DNA]</scope>
    <source>
        <strain evidence="3">Red222</strain>
    </source>
</reference>
<sequence length="159" mass="16927">MDPNTEAALHALLTGLPVASLGTLHDGTPYVSMAPVIPAPDGSGFLIHVSRLAQHTRDLLAEIRVSLMLMVPPEEGQDPLALPRVTVQGEAEEIPRDSDRHETAAAAYLARFPQAEMTLGLGDFSFFLIRPTAGRLVLGFGRALSLDAAQIRDALSPAP</sequence>
<evidence type="ECO:0000313" key="3">
    <source>
        <dbReference type="Proteomes" id="UP001242010"/>
    </source>
</evidence>
<keyword evidence="3" id="KW-1185">Reference proteome</keyword>
<protein>
    <recommendedName>
        <fullName evidence="1">Pyridoxamine 5'-phosphate oxidase N-terminal domain-containing protein</fullName>
    </recommendedName>
</protein>
<evidence type="ECO:0000313" key="2">
    <source>
        <dbReference type="EMBL" id="BDU70520.1"/>
    </source>
</evidence>
<evidence type="ECO:0000259" key="1">
    <source>
        <dbReference type="Pfam" id="PF01243"/>
    </source>
</evidence>